<dbReference type="PROSITE" id="PS00092">
    <property type="entry name" value="N6_MTASE"/>
    <property type="match status" value="1"/>
</dbReference>
<evidence type="ECO:0000259" key="6">
    <source>
        <dbReference type="Pfam" id="PF05175"/>
    </source>
</evidence>
<dbReference type="PANTHER" id="PTHR47816">
    <property type="entry name" value="RIBOSOMAL RNA SMALL SUBUNIT METHYLTRANSFERASE C"/>
    <property type="match status" value="1"/>
</dbReference>
<keyword evidence="1" id="KW-0963">Cytoplasm</keyword>
<evidence type="ECO:0000256" key="4">
    <source>
        <dbReference type="ARBA" id="ARBA00022679"/>
    </source>
</evidence>
<keyword evidence="8" id="KW-1185">Reference proteome</keyword>
<evidence type="ECO:0000256" key="5">
    <source>
        <dbReference type="ARBA" id="ARBA00022691"/>
    </source>
</evidence>
<keyword evidence="2" id="KW-0698">rRNA processing</keyword>
<evidence type="ECO:0000256" key="3">
    <source>
        <dbReference type="ARBA" id="ARBA00022603"/>
    </source>
</evidence>
<keyword evidence="3" id="KW-0489">Methyltransferase</keyword>
<evidence type="ECO:0000256" key="2">
    <source>
        <dbReference type="ARBA" id="ARBA00022552"/>
    </source>
</evidence>
<evidence type="ECO:0000256" key="1">
    <source>
        <dbReference type="ARBA" id="ARBA00022490"/>
    </source>
</evidence>
<reference evidence="7 8" key="1">
    <citation type="submission" date="2017-05" db="EMBL/GenBank/DDBJ databases">
        <authorList>
            <person name="Varghese N."/>
            <person name="Submissions S."/>
        </authorList>
    </citation>
    <scope>NUCLEOTIDE SEQUENCE [LARGE SCALE GENOMIC DNA]</scope>
    <source>
        <strain evidence="7 8">DSM 29734</strain>
    </source>
</reference>
<accession>A0ABY1P8V7</accession>
<dbReference type="InterPro" id="IPR002052">
    <property type="entry name" value="DNA_methylase_N6_adenine_CS"/>
</dbReference>
<evidence type="ECO:0000313" key="8">
    <source>
        <dbReference type="Proteomes" id="UP001157961"/>
    </source>
</evidence>
<dbReference type="CDD" id="cd02440">
    <property type="entry name" value="AdoMet_MTases"/>
    <property type="match status" value="1"/>
</dbReference>
<dbReference type="Gene3D" id="3.40.50.150">
    <property type="entry name" value="Vaccinia Virus protein VP39"/>
    <property type="match status" value="1"/>
</dbReference>
<gene>
    <name evidence="7" type="ORF">SAMN06265373_105321</name>
</gene>
<dbReference type="Proteomes" id="UP001157961">
    <property type="component" value="Unassembled WGS sequence"/>
</dbReference>
<feature type="domain" description="Methyltransferase small" evidence="6">
    <location>
        <begin position="160"/>
        <end position="324"/>
    </location>
</feature>
<protein>
    <submittedName>
        <fullName evidence="7">16S rRNA (Guanine1207-N2)-methyltransferase</fullName>
    </submittedName>
</protein>
<dbReference type="InterPro" id="IPR007848">
    <property type="entry name" value="Small_mtfrase_dom"/>
</dbReference>
<dbReference type="PANTHER" id="PTHR47816:SF4">
    <property type="entry name" value="RIBOSOMAL RNA SMALL SUBUNIT METHYLTRANSFERASE C"/>
    <property type="match status" value="1"/>
</dbReference>
<dbReference type="InterPro" id="IPR046977">
    <property type="entry name" value="RsmC/RlmG"/>
</dbReference>
<comment type="caution">
    <text evidence="7">The sequence shown here is derived from an EMBL/GenBank/DDBJ whole genome shotgun (WGS) entry which is preliminary data.</text>
</comment>
<keyword evidence="5" id="KW-0949">S-adenosyl-L-methionine</keyword>
<name>A0ABY1P8V7_9RHOB</name>
<keyword evidence="4" id="KW-0808">Transferase</keyword>
<dbReference type="InterPro" id="IPR029063">
    <property type="entry name" value="SAM-dependent_MTases_sf"/>
</dbReference>
<sequence>MPGSPHKMSHSRLSLAVDDYGLLLPSEGRIAVFGPRVGFDMSALPRARVHVVQHLKPDFDAFSSAGYDADVAEEGRYAAAVVVLPRAKALARDLIARAAKCADLVIVDGQKTDGIDGLYKECRKRADVLGSFAKSHGRLFWFEGGAFDDWRAGAPSKVEGRFVTRPGVFSADGIDPASKMLVEALPPKLGRVVADLGAGWGYLSCEMAARQAFDVLHLVEADHAALECAKENLTDPRAQFHWADATNFKPGHRVDTVVMNPPFHTGRKAEPALGESFIRAAAKMLAPSGHLWMVANRHLPYEATLQDAFQAVEAVAGDTRFKVLHAQRPTRTRG</sequence>
<dbReference type="Pfam" id="PF05175">
    <property type="entry name" value="MTS"/>
    <property type="match status" value="1"/>
</dbReference>
<proteinExistence type="predicted"/>
<organism evidence="7 8">
    <name type="scientific">Shimia sagamensis</name>
    <dbReference type="NCBI Taxonomy" id="1566352"/>
    <lineage>
        <taxon>Bacteria</taxon>
        <taxon>Pseudomonadati</taxon>
        <taxon>Pseudomonadota</taxon>
        <taxon>Alphaproteobacteria</taxon>
        <taxon>Rhodobacterales</taxon>
        <taxon>Roseobacteraceae</taxon>
    </lineage>
</organism>
<dbReference type="SUPFAM" id="SSF53335">
    <property type="entry name" value="S-adenosyl-L-methionine-dependent methyltransferases"/>
    <property type="match status" value="1"/>
</dbReference>
<evidence type="ECO:0000313" key="7">
    <source>
        <dbReference type="EMBL" id="SMP26818.1"/>
    </source>
</evidence>
<dbReference type="EMBL" id="FXTY01000005">
    <property type="protein sequence ID" value="SMP26818.1"/>
    <property type="molecule type" value="Genomic_DNA"/>
</dbReference>